<dbReference type="InterPro" id="IPR048851">
    <property type="entry name" value="PaaA2_dom"/>
</dbReference>
<proteinExistence type="predicted"/>
<accession>A0ABV6G4D4</accession>
<feature type="region of interest" description="Disordered" evidence="1">
    <location>
        <begin position="1"/>
        <end position="23"/>
    </location>
</feature>
<name>A0ABV6G4D4_9GAMM</name>
<dbReference type="Gene3D" id="6.20.450.20">
    <property type="match status" value="1"/>
</dbReference>
<evidence type="ECO:0000313" key="4">
    <source>
        <dbReference type="Proteomes" id="UP001589814"/>
    </source>
</evidence>
<evidence type="ECO:0000259" key="2">
    <source>
        <dbReference type="Pfam" id="PF21217"/>
    </source>
</evidence>
<reference evidence="3 4" key="1">
    <citation type="submission" date="2024-09" db="EMBL/GenBank/DDBJ databases">
        <authorList>
            <person name="Sun Q."/>
            <person name="Mori K."/>
        </authorList>
    </citation>
    <scope>NUCLEOTIDE SEQUENCE [LARGE SCALE GENOMIC DNA]</scope>
    <source>
        <strain evidence="3 4">CCM 7415</strain>
    </source>
</reference>
<evidence type="ECO:0000256" key="1">
    <source>
        <dbReference type="SAM" id="MobiDB-lite"/>
    </source>
</evidence>
<sequence>MSNHSPSTDSEFATREQADSHDRWFRARVQAALESDKPRLPHDEAMGRVERLIAERRRRRAD</sequence>
<dbReference type="Proteomes" id="UP001589814">
    <property type="component" value="Unassembled WGS sequence"/>
</dbReference>
<feature type="compositionally biased region" description="Basic and acidic residues" evidence="1">
    <location>
        <begin position="12"/>
        <end position="23"/>
    </location>
</feature>
<organism evidence="3 4">
    <name type="scientific">Kushneria aurantia</name>
    <dbReference type="NCBI Taxonomy" id="504092"/>
    <lineage>
        <taxon>Bacteria</taxon>
        <taxon>Pseudomonadati</taxon>
        <taxon>Pseudomonadota</taxon>
        <taxon>Gammaproteobacteria</taxon>
        <taxon>Oceanospirillales</taxon>
        <taxon>Halomonadaceae</taxon>
        <taxon>Kushneria</taxon>
    </lineage>
</organism>
<dbReference type="EMBL" id="JBHLVX010000043">
    <property type="protein sequence ID" value="MFC0268517.1"/>
    <property type="molecule type" value="Genomic_DNA"/>
</dbReference>
<dbReference type="Pfam" id="PF21217">
    <property type="entry name" value="PaaA2"/>
    <property type="match status" value="1"/>
</dbReference>
<comment type="caution">
    <text evidence="3">The sequence shown here is derived from an EMBL/GenBank/DDBJ whole genome shotgun (WGS) entry which is preliminary data.</text>
</comment>
<evidence type="ECO:0000313" key="3">
    <source>
        <dbReference type="EMBL" id="MFC0268517.1"/>
    </source>
</evidence>
<gene>
    <name evidence="3" type="ORF">ACFFHW_11095</name>
</gene>
<dbReference type="RefSeq" id="WP_019950126.1">
    <property type="nucleotide sequence ID" value="NZ_JBHLVX010000043.1"/>
</dbReference>
<keyword evidence="4" id="KW-1185">Reference proteome</keyword>
<protein>
    <submittedName>
        <fullName evidence="3">Stability determinant</fullName>
    </submittedName>
</protein>
<feature type="compositionally biased region" description="Polar residues" evidence="1">
    <location>
        <begin position="1"/>
        <end position="11"/>
    </location>
</feature>
<feature type="domain" description="Stability determinant" evidence="2">
    <location>
        <begin position="16"/>
        <end position="46"/>
    </location>
</feature>